<dbReference type="PANTHER" id="PTHR45458">
    <property type="entry name" value="SHORT-CHAIN DEHYDROGENASE/REDUCTASE SDR"/>
    <property type="match status" value="1"/>
</dbReference>
<gene>
    <name evidence="2" type="ORF">B0I35DRAFT_425743</name>
</gene>
<comment type="caution">
    <text evidence="2">The sequence shown here is derived from an EMBL/GenBank/DDBJ whole genome shotgun (WGS) entry which is preliminary data.</text>
</comment>
<dbReference type="PANTHER" id="PTHR45458:SF1">
    <property type="entry name" value="SHORT CHAIN DEHYDROGENASE"/>
    <property type="match status" value="1"/>
</dbReference>
<reference evidence="2" key="1">
    <citation type="journal article" date="2021" name="Nat. Commun.">
        <title>Genetic determinants of endophytism in the Arabidopsis root mycobiome.</title>
        <authorList>
            <person name="Mesny F."/>
            <person name="Miyauchi S."/>
            <person name="Thiergart T."/>
            <person name="Pickel B."/>
            <person name="Atanasova L."/>
            <person name="Karlsson M."/>
            <person name="Huettel B."/>
            <person name="Barry K.W."/>
            <person name="Haridas S."/>
            <person name="Chen C."/>
            <person name="Bauer D."/>
            <person name="Andreopoulos W."/>
            <person name="Pangilinan J."/>
            <person name="LaButti K."/>
            <person name="Riley R."/>
            <person name="Lipzen A."/>
            <person name="Clum A."/>
            <person name="Drula E."/>
            <person name="Henrissat B."/>
            <person name="Kohler A."/>
            <person name="Grigoriev I.V."/>
            <person name="Martin F.M."/>
            <person name="Hacquard S."/>
        </authorList>
    </citation>
    <scope>NUCLEOTIDE SEQUENCE</scope>
    <source>
        <strain evidence="2">MPI-CAGE-CH-0235</strain>
    </source>
</reference>
<dbReference type="InterPro" id="IPR002347">
    <property type="entry name" value="SDR_fam"/>
</dbReference>
<evidence type="ECO:0000313" key="2">
    <source>
        <dbReference type="EMBL" id="KAH7322380.1"/>
    </source>
</evidence>
<dbReference type="EMBL" id="JAGPNK010000004">
    <property type="protein sequence ID" value="KAH7322380.1"/>
    <property type="molecule type" value="Genomic_DNA"/>
</dbReference>
<organism evidence="2 3">
    <name type="scientific">Stachybotrys elegans</name>
    <dbReference type="NCBI Taxonomy" id="80388"/>
    <lineage>
        <taxon>Eukaryota</taxon>
        <taxon>Fungi</taxon>
        <taxon>Dikarya</taxon>
        <taxon>Ascomycota</taxon>
        <taxon>Pezizomycotina</taxon>
        <taxon>Sordariomycetes</taxon>
        <taxon>Hypocreomycetidae</taxon>
        <taxon>Hypocreales</taxon>
        <taxon>Stachybotryaceae</taxon>
        <taxon>Stachybotrys</taxon>
    </lineage>
</organism>
<dbReference type="InterPro" id="IPR036291">
    <property type="entry name" value="NAD(P)-bd_dom_sf"/>
</dbReference>
<proteinExistence type="predicted"/>
<dbReference type="AlphaFoldDB" id="A0A8K0SVF6"/>
<dbReference type="SUPFAM" id="SSF51735">
    <property type="entry name" value="NAD(P)-binding Rossmann-fold domains"/>
    <property type="match status" value="1"/>
</dbReference>
<dbReference type="GO" id="GO:0016616">
    <property type="term" value="F:oxidoreductase activity, acting on the CH-OH group of donors, NAD or NADP as acceptor"/>
    <property type="evidence" value="ECO:0007669"/>
    <property type="project" value="TreeGrafter"/>
</dbReference>
<dbReference type="PRINTS" id="PR00081">
    <property type="entry name" value="GDHRDH"/>
</dbReference>
<protein>
    <recommendedName>
        <fullName evidence="4">NAD(P)-binding protein</fullName>
    </recommendedName>
</protein>
<evidence type="ECO:0000256" key="1">
    <source>
        <dbReference type="ARBA" id="ARBA00022857"/>
    </source>
</evidence>
<evidence type="ECO:0008006" key="4">
    <source>
        <dbReference type="Google" id="ProtNLM"/>
    </source>
</evidence>
<sequence>MSSASAKTYLVTGASRGIGLELVKQLSVLPNTMVYAAMRKPFAISSPNNNIISIQLDQSSTSSVVAAAAQVPELDTLILNAAIGENEHLLDMTPERFAEYLDVNVVGPNRVVSALVPALLARKTRKIVYLSSSAGTISGQIGETWGLQGPYAVSKAAGNMMVVQWHNELSKREDGPSTVVTVHPGWVDTDMGRPFGEGSMNVVDAVEALVRLVQGLRTEDSARFLDWRGRGMAW</sequence>
<dbReference type="Proteomes" id="UP000813444">
    <property type="component" value="Unassembled WGS sequence"/>
</dbReference>
<dbReference type="PROSITE" id="PS00061">
    <property type="entry name" value="ADH_SHORT"/>
    <property type="match status" value="1"/>
</dbReference>
<dbReference type="InterPro" id="IPR020904">
    <property type="entry name" value="Sc_DH/Rdtase_CS"/>
</dbReference>
<dbReference type="OrthoDB" id="5296at2759"/>
<dbReference type="InterPro" id="IPR052184">
    <property type="entry name" value="SDR_enzymes"/>
</dbReference>
<keyword evidence="1" id="KW-0521">NADP</keyword>
<evidence type="ECO:0000313" key="3">
    <source>
        <dbReference type="Proteomes" id="UP000813444"/>
    </source>
</evidence>
<keyword evidence="3" id="KW-1185">Reference proteome</keyword>
<accession>A0A8K0SVF6</accession>
<dbReference type="Pfam" id="PF00106">
    <property type="entry name" value="adh_short"/>
    <property type="match status" value="1"/>
</dbReference>
<dbReference type="CDD" id="cd05325">
    <property type="entry name" value="carb_red_sniffer_like_SDR_c"/>
    <property type="match status" value="1"/>
</dbReference>
<name>A0A8K0SVF6_9HYPO</name>
<dbReference type="Gene3D" id="3.40.50.720">
    <property type="entry name" value="NAD(P)-binding Rossmann-like Domain"/>
    <property type="match status" value="1"/>
</dbReference>